<gene>
    <name evidence="1" type="ORF">EG68_03828</name>
</gene>
<name>A0A8S9Z1R7_9TREM</name>
<protein>
    <submittedName>
        <fullName evidence="1">Uncharacterized protein</fullName>
    </submittedName>
</protein>
<accession>A0A8S9Z1R7</accession>
<reference evidence="1" key="1">
    <citation type="submission" date="2019-07" db="EMBL/GenBank/DDBJ databases">
        <title>Annotation for the trematode Paragonimus miyazaki's.</title>
        <authorList>
            <person name="Choi Y.-J."/>
        </authorList>
    </citation>
    <scope>NUCLEOTIDE SEQUENCE</scope>
    <source>
        <strain evidence="1">Japan</strain>
    </source>
</reference>
<organism evidence="1 2">
    <name type="scientific">Paragonimus skrjabini miyazakii</name>
    <dbReference type="NCBI Taxonomy" id="59628"/>
    <lineage>
        <taxon>Eukaryota</taxon>
        <taxon>Metazoa</taxon>
        <taxon>Spiralia</taxon>
        <taxon>Lophotrochozoa</taxon>
        <taxon>Platyhelminthes</taxon>
        <taxon>Trematoda</taxon>
        <taxon>Digenea</taxon>
        <taxon>Plagiorchiida</taxon>
        <taxon>Troglotremata</taxon>
        <taxon>Troglotrematidae</taxon>
        <taxon>Paragonimus</taxon>
    </lineage>
</organism>
<dbReference type="EMBL" id="JTDE01001372">
    <property type="protein sequence ID" value="KAF7259091.1"/>
    <property type="molecule type" value="Genomic_DNA"/>
</dbReference>
<sequence>MLTCQMTCKKMRFIQPPMRWTSFNWKKISLRTSRRNSIASTTQPGIVSLAKISGATSRTRRKTSSIFTCKIARFCCSNLVNCCNHEVTQRMLSEDHPNFVYSNA</sequence>
<proteinExistence type="predicted"/>
<comment type="caution">
    <text evidence="1">The sequence shown here is derived from an EMBL/GenBank/DDBJ whole genome shotgun (WGS) entry which is preliminary data.</text>
</comment>
<evidence type="ECO:0000313" key="2">
    <source>
        <dbReference type="Proteomes" id="UP000822476"/>
    </source>
</evidence>
<evidence type="ECO:0000313" key="1">
    <source>
        <dbReference type="EMBL" id="KAF7259091.1"/>
    </source>
</evidence>
<keyword evidence="2" id="KW-1185">Reference proteome</keyword>
<dbReference type="AlphaFoldDB" id="A0A8S9Z1R7"/>
<dbReference type="Proteomes" id="UP000822476">
    <property type="component" value="Unassembled WGS sequence"/>
</dbReference>